<feature type="non-terminal residue" evidence="1">
    <location>
        <position position="1"/>
    </location>
</feature>
<evidence type="ECO:0000313" key="2">
    <source>
        <dbReference type="Proteomes" id="UP000032274"/>
    </source>
</evidence>
<dbReference type="AlphaFoldDB" id="A0AA40JQ35"/>
<dbReference type="EMBL" id="JXIG01000475">
    <property type="protein sequence ID" value="KIU01327.1"/>
    <property type="molecule type" value="Genomic_DNA"/>
</dbReference>
<evidence type="ECO:0000313" key="1">
    <source>
        <dbReference type="EMBL" id="KIU01327.1"/>
    </source>
</evidence>
<dbReference type="Proteomes" id="UP000032274">
    <property type="component" value="Unassembled WGS sequence"/>
</dbReference>
<proteinExistence type="predicted"/>
<protein>
    <submittedName>
        <fullName evidence="1">Uncharacterized protein</fullName>
    </submittedName>
</protein>
<organism evidence="1 2">
    <name type="scientific">Staphylococcus aureus</name>
    <dbReference type="NCBI Taxonomy" id="1280"/>
    <lineage>
        <taxon>Bacteria</taxon>
        <taxon>Bacillati</taxon>
        <taxon>Bacillota</taxon>
        <taxon>Bacilli</taxon>
        <taxon>Bacillales</taxon>
        <taxon>Staphylococcaceae</taxon>
        <taxon>Staphylococcus</taxon>
    </lineage>
</organism>
<accession>A0AA40JQ35</accession>
<reference evidence="1 2" key="1">
    <citation type="submission" date="2015-01" db="EMBL/GenBank/DDBJ databases">
        <title>Characterization of Swiss Staphylococcus aureus strains involved in food poisoning.</title>
        <authorList>
            <person name="Crovadore J."/>
            <person name="Chablais R."/>
            <person name="Tonacini J."/>
            <person name="Schnyder B."/>
            <person name="Lefort F."/>
        </authorList>
    </citation>
    <scope>NUCLEOTIDE SEQUENCE [LARGE SCALE GENOMIC DNA]</scope>
    <source>
        <strain evidence="1 2">SA-120</strain>
    </source>
</reference>
<comment type="caution">
    <text evidence="1">The sequence shown here is derived from an EMBL/GenBank/DDBJ whole genome shotgun (WGS) entry which is preliminary data.</text>
</comment>
<gene>
    <name evidence="1" type="ORF">QU38_02205</name>
</gene>
<feature type="non-terminal residue" evidence="1">
    <location>
        <position position="163"/>
    </location>
</feature>
<sequence length="163" mass="17235">GIGCDDAVRNVGADRRAVDQPVAEAFASHALAEQGRRQAIVGEHLLEGLLAELAVDAGEGRVAGDFGIDQLLRDLHAGFRRELHQRGLVDHLVDHEVEAALGEELLHRDALALALHAADEPVDPVLHFGVLDLLAAHRGQRAARRAAARVADAGDVARGKGDG</sequence>
<name>A0AA40JQ35_STAAU</name>